<evidence type="ECO:0000256" key="7">
    <source>
        <dbReference type="SAM" id="Phobius"/>
    </source>
</evidence>
<dbReference type="InterPro" id="IPR003660">
    <property type="entry name" value="HAMP_dom"/>
</dbReference>
<evidence type="ECO:0000256" key="5">
    <source>
        <dbReference type="ARBA" id="ARBA00022679"/>
    </source>
</evidence>
<dbReference type="InterPro" id="IPR033414">
    <property type="entry name" value="Sensor_dom"/>
</dbReference>
<keyword evidence="11" id="KW-1185">Reference proteome</keyword>
<keyword evidence="6 10" id="KW-0418">Kinase</keyword>
<dbReference type="PROSITE" id="PS50109">
    <property type="entry name" value="HIS_KIN"/>
    <property type="match status" value="1"/>
</dbReference>
<evidence type="ECO:0000256" key="3">
    <source>
        <dbReference type="ARBA" id="ARBA00012438"/>
    </source>
</evidence>
<dbReference type="PANTHER" id="PTHR43065">
    <property type="entry name" value="SENSOR HISTIDINE KINASE"/>
    <property type="match status" value="1"/>
</dbReference>
<comment type="subcellular location">
    <subcellularLocation>
        <location evidence="2">Membrane</location>
    </subcellularLocation>
</comment>
<dbReference type="PRINTS" id="PR00344">
    <property type="entry name" value="BCTRLSENSOR"/>
</dbReference>
<comment type="catalytic activity">
    <reaction evidence="1">
        <text>ATP + protein L-histidine = ADP + protein N-phospho-L-histidine.</text>
        <dbReference type="EC" id="2.7.13.3"/>
    </reaction>
</comment>
<dbReference type="Proteomes" id="UP000613743">
    <property type="component" value="Unassembled WGS sequence"/>
</dbReference>
<dbReference type="PROSITE" id="PS50885">
    <property type="entry name" value="HAMP"/>
    <property type="match status" value="1"/>
</dbReference>
<dbReference type="PANTHER" id="PTHR43065:SF42">
    <property type="entry name" value="TWO-COMPONENT SENSOR PPRA"/>
    <property type="match status" value="1"/>
</dbReference>
<dbReference type="InterPro" id="IPR005467">
    <property type="entry name" value="His_kinase_dom"/>
</dbReference>
<accession>A0A917JN46</accession>
<dbReference type="InterPro" id="IPR003661">
    <property type="entry name" value="HisK_dim/P_dom"/>
</dbReference>
<dbReference type="InterPro" id="IPR003594">
    <property type="entry name" value="HATPase_dom"/>
</dbReference>
<gene>
    <name evidence="10" type="ORF">GCM10009332_14690</name>
</gene>
<dbReference type="EC" id="2.7.13.3" evidence="3"/>
<dbReference type="Gene3D" id="1.10.287.130">
    <property type="match status" value="1"/>
</dbReference>
<keyword evidence="7" id="KW-0472">Membrane</keyword>
<dbReference type="InterPro" id="IPR036890">
    <property type="entry name" value="HATPase_C_sf"/>
</dbReference>
<dbReference type="SMART" id="SM00304">
    <property type="entry name" value="HAMP"/>
    <property type="match status" value="1"/>
</dbReference>
<proteinExistence type="predicted"/>
<dbReference type="CDD" id="cd00075">
    <property type="entry name" value="HATPase"/>
    <property type="match status" value="1"/>
</dbReference>
<dbReference type="Gene3D" id="6.10.340.10">
    <property type="match status" value="1"/>
</dbReference>
<sequence>MTTGFQLLADYRSDIGRIERAFSDIEKVNINVLAASIWVMDEQLLNTQLNGLIQLPDITYLEVLDDSGQQWRIGEHQQKLTSVIQKKFELHYRSSTDEMRVGSLIIQADLNAIYERLWDRAILILLSNAVKTFLVAGFILLFVWLNITRHLLQLSQYCQEIDLDEDFEPIQFKNYTKKDEFDQVATAINQMQTQLRHSFTAIKQSKASLQDALADRERLLEVERSYKEELAHQVKERTEELEQSLLILKKAQQVIVEQEKMAALGGLVSGVAHEINTPIGICLTAASTQIIRLDELIELINSQSPSLEQINMLLDEYQESCNLIVNNVTRASELIKKFKTVAAEQKQEEDQDFNLKSTIEEISGAVAVMHTPKEAIVKIDVQPDLRITTNHSLFNQVLTNVISNSFAHAFSNEQNNQLLIHAKMDEGHIRICVQDNGDGIPQDIAEHMFEPFFTTTRGKGGTGLGLSAAYNAATLLKGTISYENSKVLGGAKFIIRLPVGFLAESKDKPS</sequence>
<reference evidence="10" key="2">
    <citation type="submission" date="2020-09" db="EMBL/GenBank/DDBJ databases">
        <authorList>
            <person name="Sun Q."/>
            <person name="Ohkuma M."/>
        </authorList>
    </citation>
    <scope>NUCLEOTIDE SEQUENCE</scope>
    <source>
        <strain evidence="10">JCM 30804</strain>
    </source>
</reference>
<reference evidence="10" key="1">
    <citation type="journal article" date="2014" name="Int. J. Syst. Evol. Microbiol.">
        <title>Complete genome sequence of Corynebacterium casei LMG S-19264T (=DSM 44701T), isolated from a smear-ripened cheese.</title>
        <authorList>
            <consortium name="US DOE Joint Genome Institute (JGI-PGF)"/>
            <person name="Walter F."/>
            <person name="Albersmeier A."/>
            <person name="Kalinowski J."/>
            <person name="Ruckert C."/>
        </authorList>
    </citation>
    <scope>NUCLEOTIDE SEQUENCE</scope>
    <source>
        <strain evidence="10">JCM 30804</strain>
    </source>
</reference>
<dbReference type="SUPFAM" id="SSF55874">
    <property type="entry name" value="ATPase domain of HSP90 chaperone/DNA topoisomerase II/histidine kinase"/>
    <property type="match status" value="1"/>
</dbReference>
<feature type="domain" description="HAMP" evidence="9">
    <location>
        <begin position="145"/>
        <end position="200"/>
    </location>
</feature>
<dbReference type="Pfam" id="PF02518">
    <property type="entry name" value="HATPase_c"/>
    <property type="match status" value="1"/>
</dbReference>
<name>A0A917JN46_9GAMM</name>
<dbReference type="GO" id="GO:0016020">
    <property type="term" value="C:membrane"/>
    <property type="evidence" value="ECO:0007669"/>
    <property type="project" value="UniProtKB-SubCell"/>
</dbReference>
<dbReference type="CDD" id="cd06225">
    <property type="entry name" value="HAMP"/>
    <property type="match status" value="1"/>
</dbReference>
<feature type="transmembrane region" description="Helical" evidence="7">
    <location>
        <begin position="121"/>
        <end position="145"/>
    </location>
</feature>
<evidence type="ECO:0000313" key="11">
    <source>
        <dbReference type="Proteomes" id="UP000613743"/>
    </source>
</evidence>
<evidence type="ECO:0000313" key="10">
    <source>
        <dbReference type="EMBL" id="GGI78349.1"/>
    </source>
</evidence>
<dbReference type="Pfam" id="PF17149">
    <property type="entry name" value="CHASE5"/>
    <property type="match status" value="1"/>
</dbReference>
<dbReference type="CDD" id="cd00082">
    <property type="entry name" value="HisKA"/>
    <property type="match status" value="1"/>
</dbReference>
<evidence type="ECO:0000259" key="8">
    <source>
        <dbReference type="PROSITE" id="PS50109"/>
    </source>
</evidence>
<dbReference type="SUPFAM" id="SSF47384">
    <property type="entry name" value="Homodimeric domain of signal transducing histidine kinase"/>
    <property type="match status" value="1"/>
</dbReference>
<evidence type="ECO:0000256" key="1">
    <source>
        <dbReference type="ARBA" id="ARBA00000085"/>
    </source>
</evidence>
<dbReference type="EMBL" id="BMPZ01000003">
    <property type="protein sequence ID" value="GGI78349.1"/>
    <property type="molecule type" value="Genomic_DNA"/>
</dbReference>
<dbReference type="GO" id="GO:0000155">
    <property type="term" value="F:phosphorelay sensor kinase activity"/>
    <property type="evidence" value="ECO:0007669"/>
    <property type="project" value="InterPro"/>
</dbReference>
<dbReference type="InterPro" id="IPR004358">
    <property type="entry name" value="Sig_transdc_His_kin-like_C"/>
</dbReference>
<evidence type="ECO:0000256" key="6">
    <source>
        <dbReference type="ARBA" id="ARBA00022777"/>
    </source>
</evidence>
<keyword evidence="4" id="KW-0597">Phosphoprotein</keyword>
<dbReference type="InterPro" id="IPR036097">
    <property type="entry name" value="HisK_dim/P_sf"/>
</dbReference>
<dbReference type="SMART" id="SM00387">
    <property type="entry name" value="HATPase_c"/>
    <property type="match status" value="1"/>
</dbReference>
<feature type="domain" description="Histidine kinase" evidence="8">
    <location>
        <begin position="270"/>
        <end position="501"/>
    </location>
</feature>
<evidence type="ECO:0000259" key="9">
    <source>
        <dbReference type="PROSITE" id="PS50885"/>
    </source>
</evidence>
<evidence type="ECO:0000256" key="4">
    <source>
        <dbReference type="ARBA" id="ARBA00022553"/>
    </source>
</evidence>
<keyword evidence="5" id="KW-0808">Transferase</keyword>
<dbReference type="AlphaFoldDB" id="A0A917JN46"/>
<dbReference type="Gene3D" id="3.30.565.10">
    <property type="entry name" value="Histidine kinase-like ATPase, C-terminal domain"/>
    <property type="match status" value="1"/>
</dbReference>
<organism evidence="10 11">
    <name type="scientific">Shewanella gelidii</name>
    <dbReference type="NCBI Taxonomy" id="1642821"/>
    <lineage>
        <taxon>Bacteria</taxon>
        <taxon>Pseudomonadati</taxon>
        <taxon>Pseudomonadota</taxon>
        <taxon>Gammaproteobacteria</taxon>
        <taxon>Alteromonadales</taxon>
        <taxon>Shewanellaceae</taxon>
        <taxon>Shewanella</taxon>
    </lineage>
</organism>
<protein>
    <recommendedName>
        <fullName evidence="3">histidine kinase</fullName>
        <ecNumber evidence="3">2.7.13.3</ecNumber>
    </recommendedName>
</protein>
<keyword evidence="7" id="KW-1133">Transmembrane helix</keyword>
<keyword evidence="7" id="KW-0812">Transmembrane</keyword>
<evidence type="ECO:0000256" key="2">
    <source>
        <dbReference type="ARBA" id="ARBA00004370"/>
    </source>
</evidence>
<comment type="caution">
    <text evidence="10">The sequence shown here is derived from an EMBL/GenBank/DDBJ whole genome shotgun (WGS) entry which is preliminary data.</text>
</comment>